<evidence type="ECO:0000259" key="2">
    <source>
        <dbReference type="PROSITE" id="PS50405"/>
    </source>
</evidence>
<dbReference type="KEGG" id="rmb:K529_004265"/>
<dbReference type="Gene3D" id="3.40.30.10">
    <property type="entry name" value="Glutaredoxin"/>
    <property type="match status" value="1"/>
</dbReference>
<evidence type="ECO:0000259" key="1">
    <source>
        <dbReference type="PROSITE" id="PS50404"/>
    </source>
</evidence>
<sequence>MTTPLRLHYAPDNASLIVRLALEELGLPYETILVNRSQRAQRAPEYLRLNPNGTIPVLETPDGALFETAAILLWLSDQAARLAPVPESAERGRFLTWLFWCSNTLHVDLRQYFYPEKYIGSDPSHHAQLRQMLRLRLQDHLRMVDAALAVTPALTGKDQPTLLDLYLPCLLRWTKLYAETAQTPWFELSAYPALSEMCRRAEARNSTKAAQIAEGLGPTPFTAPTFAIPPEGSAT</sequence>
<proteinExistence type="predicted"/>
<dbReference type="InterPro" id="IPR010987">
    <property type="entry name" value="Glutathione-S-Trfase_C-like"/>
</dbReference>
<evidence type="ECO:0000313" key="3">
    <source>
        <dbReference type="EMBL" id="ANP39973.1"/>
    </source>
</evidence>
<keyword evidence="3" id="KW-0808">Transferase</keyword>
<dbReference type="PROSITE" id="PS50404">
    <property type="entry name" value="GST_NTER"/>
    <property type="match status" value="1"/>
</dbReference>
<evidence type="ECO:0000313" key="4">
    <source>
        <dbReference type="Proteomes" id="UP000013243"/>
    </source>
</evidence>
<dbReference type="Gene3D" id="1.20.1050.10">
    <property type="match status" value="1"/>
</dbReference>
<protein>
    <submittedName>
        <fullName evidence="3">Glutathione S-transferase</fullName>
    </submittedName>
</protein>
<dbReference type="GeneID" id="28249019"/>
<feature type="domain" description="GST N-terminal" evidence="1">
    <location>
        <begin position="2"/>
        <end position="83"/>
    </location>
</feature>
<dbReference type="PROSITE" id="PS50405">
    <property type="entry name" value="GST_CTER"/>
    <property type="match status" value="1"/>
</dbReference>
<dbReference type="InterPro" id="IPR004045">
    <property type="entry name" value="Glutathione_S-Trfase_N"/>
</dbReference>
<gene>
    <name evidence="3" type="ORF">K529_004265</name>
</gene>
<dbReference type="GO" id="GO:0016740">
    <property type="term" value="F:transferase activity"/>
    <property type="evidence" value="ECO:0007669"/>
    <property type="project" value="UniProtKB-KW"/>
</dbReference>
<dbReference type="RefSeq" id="WP_005648015.1">
    <property type="nucleotide sequence ID" value="NZ_CP015230.1"/>
</dbReference>
<dbReference type="SUPFAM" id="SSF52833">
    <property type="entry name" value="Thioredoxin-like"/>
    <property type="match status" value="1"/>
</dbReference>
<dbReference type="PANTHER" id="PTHR44051">
    <property type="entry name" value="GLUTATHIONE S-TRANSFERASE-RELATED"/>
    <property type="match status" value="1"/>
</dbReference>
<dbReference type="InterPro" id="IPR036249">
    <property type="entry name" value="Thioredoxin-like_sf"/>
</dbReference>
<organism evidence="3 4">
    <name type="scientific">Tritonibacter mobilis F1926</name>
    <dbReference type="NCBI Taxonomy" id="1265309"/>
    <lineage>
        <taxon>Bacteria</taxon>
        <taxon>Pseudomonadati</taxon>
        <taxon>Pseudomonadota</taxon>
        <taxon>Alphaproteobacteria</taxon>
        <taxon>Rhodobacterales</taxon>
        <taxon>Paracoccaceae</taxon>
        <taxon>Tritonibacter</taxon>
    </lineage>
</organism>
<dbReference type="SFLD" id="SFLDS00019">
    <property type="entry name" value="Glutathione_Transferase_(cytos"/>
    <property type="match status" value="1"/>
</dbReference>
<dbReference type="SUPFAM" id="SSF47616">
    <property type="entry name" value="GST C-terminal domain-like"/>
    <property type="match status" value="1"/>
</dbReference>
<dbReference type="EMBL" id="CP015230">
    <property type="protein sequence ID" value="ANP39973.1"/>
    <property type="molecule type" value="Genomic_DNA"/>
</dbReference>
<dbReference type="STRING" id="1265309.K529_004265"/>
<dbReference type="InterPro" id="IPR040079">
    <property type="entry name" value="Glutathione_S-Trfase"/>
</dbReference>
<dbReference type="Proteomes" id="UP000013243">
    <property type="component" value="Chromosome"/>
</dbReference>
<dbReference type="SFLD" id="SFLDG00358">
    <property type="entry name" value="Main_(cytGST)"/>
    <property type="match status" value="1"/>
</dbReference>
<dbReference type="PANTHER" id="PTHR44051:SF8">
    <property type="entry name" value="GLUTATHIONE S-TRANSFERASE GSTA"/>
    <property type="match status" value="1"/>
</dbReference>
<accession>A0A1B1A082</accession>
<dbReference type="InterPro" id="IPR036282">
    <property type="entry name" value="Glutathione-S-Trfase_C_sf"/>
</dbReference>
<reference evidence="3 4" key="1">
    <citation type="journal article" date="2016" name="ISME J.">
        <title>Global occurrence and heterogeneity of the Roseobacter-clade species Ruegeria mobilis.</title>
        <authorList>
            <person name="Sonnenschein E."/>
            <person name="Gram L."/>
        </authorList>
    </citation>
    <scope>NUCLEOTIDE SEQUENCE [LARGE SCALE GENOMIC DNA]</scope>
    <source>
        <strain evidence="3 4">F1926</strain>
    </source>
</reference>
<dbReference type="AlphaFoldDB" id="A0A1B1A082"/>
<name>A0A1B1A082_9RHOB</name>
<feature type="domain" description="GST C-terminal" evidence="2">
    <location>
        <begin position="87"/>
        <end position="221"/>
    </location>
</feature>
<dbReference type="CDD" id="cd03057">
    <property type="entry name" value="GST_N_Beta"/>
    <property type="match status" value="1"/>
</dbReference>
<dbReference type="OrthoDB" id="7583243at2"/>
<dbReference type="Pfam" id="PF13409">
    <property type="entry name" value="GST_N_2"/>
    <property type="match status" value="1"/>
</dbReference>